<dbReference type="InterPro" id="IPR001806">
    <property type="entry name" value="Small_GTPase"/>
</dbReference>
<dbReference type="InterPro" id="IPR027417">
    <property type="entry name" value="P-loop_NTPase"/>
</dbReference>
<dbReference type="SMART" id="SM00173">
    <property type="entry name" value="RAS"/>
    <property type="match status" value="1"/>
</dbReference>
<dbReference type="Gene3D" id="3.40.50.300">
    <property type="entry name" value="P-loop containing nucleotide triphosphate hydrolases"/>
    <property type="match status" value="1"/>
</dbReference>
<dbReference type="EMBL" id="LATL02000338">
    <property type="protein sequence ID" value="KKD38521.1"/>
    <property type="molecule type" value="Genomic_DNA"/>
</dbReference>
<name>A0A0F5YHZ8_9CYAN</name>
<accession>A0A0F5YHZ8</accession>
<dbReference type="RefSeq" id="WP_046278084.1">
    <property type="nucleotide sequence ID" value="NZ_LATL02000321.1"/>
</dbReference>
<dbReference type="GO" id="GO:0005525">
    <property type="term" value="F:GTP binding"/>
    <property type="evidence" value="ECO:0007669"/>
    <property type="project" value="UniProtKB-KW"/>
</dbReference>
<evidence type="ECO:0000313" key="4">
    <source>
        <dbReference type="EMBL" id="KMW69973.1"/>
    </source>
</evidence>
<reference evidence="3 5" key="1">
    <citation type="submission" date="2015-06" db="EMBL/GenBank/DDBJ databases">
        <title>Draft genome assembly of filamentous brackish cyanobacterium Limnoraphis robusta strain CS-951.</title>
        <authorList>
            <person name="Willis A."/>
            <person name="Parks M."/>
            <person name="Burford M.A."/>
        </authorList>
    </citation>
    <scope>NUCLEOTIDE SEQUENCE [LARGE SCALE GENOMIC DNA]</scope>
    <source>
        <strain evidence="3 5">CS-951</strain>
    </source>
</reference>
<evidence type="ECO:0000256" key="2">
    <source>
        <dbReference type="ARBA" id="ARBA00023134"/>
    </source>
</evidence>
<dbReference type="Pfam" id="PF00071">
    <property type="entry name" value="Ras"/>
    <property type="match status" value="1"/>
</dbReference>
<dbReference type="FunFam" id="3.40.50.300:FF:001447">
    <property type="entry name" value="Ras-related protein Rab-1B"/>
    <property type="match status" value="1"/>
</dbReference>
<dbReference type="PANTHER" id="PTHR47977">
    <property type="entry name" value="RAS-RELATED PROTEIN RAB"/>
    <property type="match status" value="1"/>
</dbReference>
<protein>
    <submittedName>
        <fullName evidence="3">Small GTP-binding protein</fullName>
    </submittedName>
</protein>
<keyword evidence="1" id="KW-0547">Nucleotide-binding</keyword>
<dbReference type="SUPFAM" id="SSF52540">
    <property type="entry name" value="P-loop containing nucleoside triphosphate hydrolases"/>
    <property type="match status" value="1"/>
</dbReference>
<dbReference type="InterPro" id="IPR050227">
    <property type="entry name" value="Rab"/>
</dbReference>
<dbReference type="NCBIfam" id="TIGR00231">
    <property type="entry name" value="small_GTP"/>
    <property type="match status" value="1"/>
</dbReference>
<dbReference type="GO" id="GO:0003924">
    <property type="term" value="F:GTPase activity"/>
    <property type="evidence" value="ECO:0007669"/>
    <property type="project" value="InterPro"/>
</dbReference>
<dbReference type="CDD" id="cd00154">
    <property type="entry name" value="Rab"/>
    <property type="match status" value="1"/>
</dbReference>
<evidence type="ECO:0000313" key="3">
    <source>
        <dbReference type="EMBL" id="KKD38521.1"/>
    </source>
</evidence>
<keyword evidence="2" id="KW-0342">GTP-binding</keyword>
<dbReference type="OrthoDB" id="7957980at2"/>
<sequence>MSVISKKICLVGDFGVGKTSLIRRFVDRQFSDQYLSTVGVKISRKQVDLMATDTQSEHSIQLLIWDLEGHTKFKGITPSYLQGASGVVVVGDVTRSDTLDHIPEHIDLFLSVNPKGWIVIALNKVDLLAPESLEGLVQRSFDSKKNEKNRILSTYQTSAKTGAYVDEIFQVLSHQFISKF</sequence>
<dbReference type="InterPro" id="IPR005225">
    <property type="entry name" value="Small_GTP-bd"/>
</dbReference>
<evidence type="ECO:0000256" key="1">
    <source>
        <dbReference type="ARBA" id="ARBA00022741"/>
    </source>
</evidence>
<dbReference type="AlphaFoldDB" id="A0A0F5YHZ8"/>
<evidence type="ECO:0000313" key="5">
    <source>
        <dbReference type="Proteomes" id="UP000033607"/>
    </source>
</evidence>
<organism evidence="3 5">
    <name type="scientific">Limnoraphis robusta CS-951</name>
    <dbReference type="NCBI Taxonomy" id="1637645"/>
    <lineage>
        <taxon>Bacteria</taxon>
        <taxon>Bacillati</taxon>
        <taxon>Cyanobacteriota</taxon>
        <taxon>Cyanophyceae</taxon>
        <taxon>Oscillatoriophycideae</taxon>
        <taxon>Oscillatoriales</taxon>
        <taxon>Sirenicapillariaceae</taxon>
        <taxon>Limnoraphis</taxon>
    </lineage>
</organism>
<dbReference type="EMBL" id="LATL02000321">
    <property type="protein sequence ID" value="KMW69973.1"/>
    <property type="molecule type" value="Genomic_DNA"/>
</dbReference>
<dbReference type="SMART" id="SM00175">
    <property type="entry name" value="RAB"/>
    <property type="match status" value="1"/>
</dbReference>
<comment type="caution">
    <text evidence="3">The sequence shown here is derived from an EMBL/GenBank/DDBJ whole genome shotgun (WGS) entry which is preliminary data.</text>
</comment>
<dbReference type="PRINTS" id="PR00449">
    <property type="entry name" value="RASTRNSFRMNG"/>
</dbReference>
<dbReference type="Proteomes" id="UP000033607">
    <property type="component" value="Unassembled WGS sequence"/>
</dbReference>
<proteinExistence type="predicted"/>
<dbReference type="PROSITE" id="PS51419">
    <property type="entry name" value="RAB"/>
    <property type="match status" value="1"/>
</dbReference>
<gene>
    <name evidence="3" type="ORF">WN50_08405</name>
    <name evidence="4" type="ORF">WN50_38955</name>
</gene>